<dbReference type="InterPro" id="IPR050509">
    <property type="entry name" value="CoA-transferase_III"/>
</dbReference>
<dbReference type="PANTHER" id="PTHR48228:SF5">
    <property type="entry name" value="ALPHA-METHYLACYL-COA RACEMASE"/>
    <property type="match status" value="1"/>
</dbReference>
<dbReference type="AlphaFoldDB" id="A0A6J7DLH6"/>
<evidence type="ECO:0000313" key="1">
    <source>
        <dbReference type="EMBL" id="CAB4868123.1"/>
    </source>
</evidence>
<dbReference type="Gene3D" id="3.40.50.10540">
    <property type="entry name" value="Crotonobetainyl-coa:carnitine coa-transferase, domain 1"/>
    <property type="match status" value="2"/>
</dbReference>
<sequence length="410" mass="43127">MAAGALDGIKVLDLARLLPGPFCSLLLADYGADVLKVEDTGMGDYVRWAPPHYPGVEHSAGGALFLSLNRNKRSIRIDLKSDGGKQVLLDLVKDADVLLESFRPGVLDRLGVGYDVLKEINPGLVYCAISGYGQDGPQREAAGHDMNYLAQAGLLGLTGDADSAPVQSAGQIADIGGGALMAAFGILAALRARDASGKGQFVDVSMFDGGLSWLAMPAAKTLLEGASPKRGGVELAGSLICYRPYACSDGHVALGALEEKFWRAFCEGVERPDLVEKQFEPVGSAVHQEVVEIFKSRTRDEWEAFAAIHDCCLTPVLGLDEALESDLVRARKMVAPLTQPGAEQPVRLLGAPVKFSETPADTDRLPGPGLGEHTDEVLAELGYDADRIAALKEAGSVAGTPDGATGSFLG</sequence>
<dbReference type="InterPro" id="IPR044855">
    <property type="entry name" value="CoA-Trfase_III_dom3_sf"/>
</dbReference>
<accession>A0A6J7DLH6</accession>
<dbReference type="InterPro" id="IPR003673">
    <property type="entry name" value="CoA-Trfase_fam_III"/>
</dbReference>
<name>A0A6J7DLH6_9ZZZZ</name>
<dbReference type="SUPFAM" id="SSF89796">
    <property type="entry name" value="CoA-transferase family III (CaiB/BaiF)"/>
    <property type="match status" value="1"/>
</dbReference>
<dbReference type="EMBL" id="CAFBLU010000006">
    <property type="protein sequence ID" value="CAB4868123.1"/>
    <property type="molecule type" value="Genomic_DNA"/>
</dbReference>
<protein>
    <submittedName>
        <fullName evidence="1">Unannotated protein</fullName>
    </submittedName>
</protein>
<reference evidence="1" key="1">
    <citation type="submission" date="2020-05" db="EMBL/GenBank/DDBJ databases">
        <authorList>
            <person name="Chiriac C."/>
            <person name="Salcher M."/>
            <person name="Ghai R."/>
            <person name="Kavagutti S V."/>
        </authorList>
    </citation>
    <scope>NUCLEOTIDE SEQUENCE</scope>
</reference>
<dbReference type="InterPro" id="IPR023606">
    <property type="entry name" value="CoA-Trfase_III_dom_1_sf"/>
</dbReference>
<gene>
    <name evidence="1" type="ORF">UFOPK3444_00568</name>
</gene>
<dbReference type="Pfam" id="PF02515">
    <property type="entry name" value="CoA_transf_3"/>
    <property type="match status" value="1"/>
</dbReference>
<dbReference type="Gene3D" id="3.30.1540.10">
    <property type="entry name" value="formyl-coa transferase, domain 3"/>
    <property type="match status" value="1"/>
</dbReference>
<dbReference type="GO" id="GO:0003824">
    <property type="term" value="F:catalytic activity"/>
    <property type="evidence" value="ECO:0007669"/>
    <property type="project" value="InterPro"/>
</dbReference>
<organism evidence="1">
    <name type="scientific">freshwater metagenome</name>
    <dbReference type="NCBI Taxonomy" id="449393"/>
    <lineage>
        <taxon>unclassified sequences</taxon>
        <taxon>metagenomes</taxon>
        <taxon>ecological metagenomes</taxon>
    </lineage>
</organism>
<dbReference type="PANTHER" id="PTHR48228">
    <property type="entry name" value="SUCCINYL-COA--D-CITRAMALATE COA-TRANSFERASE"/>
    <property type="match status" value="1"/>
</dbReference>
<proteinExistence type="predicted"/>